<sequence length="51" mass="6074">LLLLYSTIDFQNLLTFYILSNKFKIDLSVIIEYVNACILWKIRAMTDIYNI</sequence>
<comment type="caution">
    <text evidence="1">The sequence shown here is derived from an EMBL/GenBank/DDBJ whole genome shotgun (WGS) entry which is preliminary data.</text>
</comment>
<name>A0A0F9J2I5_9ZZZZ</name>
<protein>
    <submittedName>
        <fullName evidence="1">Uncharacterized protein</fullName>
    </submittedName>
</protein>
<reference evidence="1" key="1">
    <citation type="journal article" date="2015" name="Nature">
        <title>Complex archaea that bridge the gap between prokaryotes and eukaryotes.</title>
        <authorList>
            <person name="Spang A."/>
            <person name="Saw J.H."/>
            <person name="Jorgensen S.L."/>
            <person name="Zaremba-Niedzwiedzka K."/>
            <person name="Martijn J."/>
            <person name="Lind A.E."/>
            <person name="van Eijk R."/>
            <person name="Schleper C."/>
            <person name="Guy L."/>
            <person name="Ettema T.J."/>
        </authorList>
    </citation>
    <scope>NUCLEOTIDE SEQUENCE</scope>
</reference>
<dbReference type="AlphaFoldDB" id="A0A0F9J2I5"/>
<gene>
    <name evidence="1" type="ORF">LCGC14_1506710</name>
</gene>
<accession>A0A0F9J2I5</accession>
<feature type="non-terminal residue" evidence="1">
    <location>
        <position position="1"/>
    </location>
</feature>
<dbReference type="EMBL" id="LAZR01011005">
    <property type="protein sequence ID" value="KKM63904.1"/>
    <property type="molecule type" value="Genomic_DNA"/>
</dbReference>
<organism evidence="1">
    <name type="scientific">marine sediment metagenome</name>
    <dbReference type="NCBI Taxonomy" id="412755"/>
    <lineage>
        <taxon>unclassified sequences</taxon>
        <taxon>metagenomes</taxon>
        <taxon>ecological metagenomes</taxon>
    </lineage>
</organism>
<proteinExistence type="predicted"/>
<evidence type="ECO:0000313" key="1">
    <source>
        <dbReference type="EMBL" id="KKM63904.1"/>
    </source>
</evidence>